<feature type="compositionally biased region" description="Basic and acidic residues" evidence="2">
    <location>
        <begin position="108"/>
        <end position="120"/>
    </location>
</feature>
<reference evidence="3 4" key="1">
    <citation type="journal article" date="2009" name="Science">
        <title>Green evolution and dynamic adaptations revealed by genomes of the marine picoeukaryotes Micromonas.</title>
        <authorList>
            <person name="Worden A.Z."/>
            <person name="Lee J.H."/>
            <person name="Mock T."/>
            <person name="Rouze P."/>
            <person name="Simmons M.P."/>
            <person name="Aerts A.L."/>
            <person name="Allen A.E."/>
            <person name="Cuvelier M.L."/>
            <person name="Derelle E."/>
            <person name="Everett M.V."/>
            <person name="Foulon E."/>
            <person name="Grimwood J."/>
            <person name="Gundlach H."/>
            <person name="Henrissat B."/>
            <person name="Napoli C."/>
            <person name="McDonald S.M."/>
            <person name="Parker M.S."/>
            <person name="Rombauts S."/>
            <person name="Salamov A."/>
            <person name="Von Dassow P."/>
            <person name="Badger J.H."/>
            <person name="Coutinho P.M."/>
            <person name="Demir E."/>
            <person name="Dubchak I."/>
            <person name="Gentemann C."/>
            <person name="Eikrem W."/>
            <person name="Gready J.E."/>
            <person name="John U."/>
            <person name="Lanier W."/>
            <person name="Lindquist E.A."/>
            <person name="Lucas S."/>
            <person name="Mayer K.F."/>
            <person name="Moreau H."/>
            <person name="Not F."/>
            <person name="Otillar R."/>
            <person name="Panaud O."/>
            <person name="Pangilinan J."/>
            <person name="Paulsen I."/>
            <person name="Piegu B."/>
            <person name="Poliakov A."/>
            <person name="Robbens S."/>
            <person name="Schmutz J."/>
            <person name="Toulza E."/>
            <person name="Wyss T."/>
            <person name="Zelensky A."/>
            <person name="Zhou K."/>
            <person name="Armbrust E.V."/>
            <person name="Bhattacharya D."/>
            <person name="Goodenough U.W."/>
            <person name="Van de Peer Y."/>
            <person name="Grigoriev I.V."/>
        </authorList>
    </citation>
    <scope>NUCLEOTIDE SEQUENCE [LARGE SCALE GENOMIC DNA]</scope>
    <source>
        <strain evidence="4">RCC299 / NOUM17</strain>
    </source>
</reference>
<gene>
    <name evidence="3" type="ORF">MICPUN_108301</name>
</gene>
<dbReference type="OrthoDB" id="10668102at2759"/>
<dbReference type="AlphaFoldDB" id="C1E6N4"/>
<feature type="compositionally biased region" description="Low complexity" evidence="2">
    <location>
        <begin position="365"/>
        <end position="388"/>
    </location>
</feature>
<feature type="region of interest" description="Disordered" evidence="2">
    <location>
        <begin position="362"/>
        <end position="412"/>
    </location>
</feature>
<proteinExistence type="predicted"/>
<evidence type="ECO:0000256" key="2">
    <source>
        <dbReference type="SAM" id="MobiDB-lite"/>
    </source>
</evidence>
<dbReference type="RefSeq" id="XP_002502204.1">
    <property type="nucleotide sequence ID" value="XM_002502158.1"/>
</dbReference>
<organism evidence="3 4">
    <name type="scientific">Micromonas commoda (strain RCC299 / NOUM17 / CCMP2709)</name>
    <name type="common">Picoplanktonic green alga</name>
    <dbReference type="NCBI Taxonomy" id="296587"/>
    <lineage>
        <taxon>Eukaryota</taxon>
        <taxon>Viridiplantae</taxon>
        <taxon>Chlorophyta</taxon>
        <taxon>Mamiellophyceae</taxon>
        <taxon>Mamiellales</taxon>
        <taxon>Mamiellaceae</taxon>
        <taxon>Micromonas</taxon>
    </lineage>
</organism>
<dbReference type="EMBL" id="CP001326">
    <property type="protein sequence ID" value="ACO63462.1"/>
    <property type="molecule type" value="Genomic_DNA"/>
</dbReference>
<name>C1E6N4_MICCC</name>
<dbReference type="OMA" id="NIAMNER"/>
<evidence type="ECO:0000256" key="1">
    <source>
        <dbReference type="SAM" id="Coils"/>
    </source>
</evidence>
<dbReference type="Proteomes" id="UP000002009">
    <property type="component" value="Chromosome 5"/>
</dbReference>
<keyword evidence="1" id="KW-0175">Coiled coil</keyword>
<protein>
    <submittedName>
        <fullName evidence="3">Uncharacterized protein</fullName>
    </submittedName>
</protein>
<accession>C1E6N4</accession>
<evidence type="ECO:0000313" key="3">
    <source>
        <dbReference type="EMBL" id="ACO63462.1"/>
    </source>
</evidence>
<evidence type="ECO:0000313" key="4">
    <source>
        <dbReference type="Proteomes" id="UP000002009"/>
    </source>
</evidence>
<keyword evidence="4" id="KW-1185">Reference proteome</keyword>
<feature type="coiled-coil region" evidence="1">
    <location>
        <begin position="178"/>
        <end position="346"/>
    </location>
</feature>
<sequence>MTAEERARKMVAAAVEEKLRAGESANKVGLTPKERLGPMGVLKEEVTNANARARRLETALQRRDQEVEELKARVNQLARERSALATLKTRQLANSAEVTETAAAVAKRLTDSPDPNERPRTPKNSAGQPLSLKTRWHALEMEARRGDKRLLLLLRSYKHMETECADYQRMMETARQGEEFARNELRATKDALEDVSKNYAAAEELLNEAQEREDKLGEKLKNEREQRKQLAAELRILRAEKEQNDEEFKRFKDRKNELLERTVKRDHQIDKINKKLSETAAERDAERKERRKLEEEILRVEQRMSTLRRRNKSLEVGNQRSRDEEVEELRASVSRLSMECQIKEEECQMLAGMVSKGGAHSVMKSGGSVSRGGVASVARASAPARGSPLGLGPGAGLAPRSRARTSAPEALKNGDALYEEFASALR</sequence>
<feature type="coiled-coil region" evidence="1">
    <location>
        <begin position="39"/>
        <end position="87"/>
    </location>
</feature>
<dbReference type="KEGG" id="mis:MICPUN_108301"/>
<dbReference type="GeneID" id="8243865"/>
<feature type="region of interest" description="Disordered" evidence="2">
    <location>
        <begin position="106"/>
        <end position="130"/>
    </location>
</feature>
<dbReference type="InParanoid" id="C1E6N4"/>